<feature type="transmembrane region" description="Helical" evidence="1">
    <location>
        <begin position="64"/>
        <end position="85"/>
    </location>
</feature>
<dbReference type="EMBL" id="BSFN01000001">
    <property type="protein sequence ID" value="GLK87446.1"/>
    <property type="molecule type" value="Genomic_DNA"/>
</dbReference>
<evidence type="ECO:0000313" key="3">
    <source>
        <dbReference type="Proteomes" id="UP001143328"/>
    </source>
</evidence>
<gene>
    <name evidence="2" type="ORF">GCM10017655_05080</name>
</gene>
<organism evidence="2 3">
    <name type="scientific">Pseudomonas turukhanskensis</name>
    <dbReference type="NCBI Taxonomy" id="1806536"/>
    <lineage>
        <taxon>Bacteria</taxon>
        <taxon>Pseudomonadati</taxon>
        <taxon>Pseudomonadota</taxon>
        <taxon>Gammaproteobacteria</taxon>
        <taxon>Pseudomonadales</taxon>
        <taxon>Pseudomonadaceae</taxon>
        <taxon>Pseudomonas</taxon>
    </lineage>
</organism>
<proteinExistence type="predicted"/>
<comment type="caution">
    <text evidence="2">The sequence shown here is derived from an EMBL/GenBank/DDBJ whole genome shotgun (WGS) entry which is preliminary data.</text>
</comment>
<accession>A0A9W6NED0</accession>
<keyword evidence="1" id="KW-1133">Transmembrane helix</keyword>
<keyword evidence="1" id="KW-0812">Transmembrane</keyword>
<reference evidence="2" key="2">
    <citation type="submission" date="2023-01" db="EMBL/GenBank/DDBJ databases">
        <authorList>
            <person name="Sun Q."/>
            <person name="Evtushenko L."/>
        </authorList>
    </citation>
    <scope>NUCLEOTIDE SEQUENCE</scope>
    <source>
        <strain evidence="2">VKM B-2935</strain>
    </source>
</reference>
<reference evidence="2" key="1">
    <citation type="journal article" date="2014" name="Int. J. Syst. Evol. Microbiol.">
        <title>Complete genome sequence of Corynebacterium casei LMG S-19264T (=DSM 44701T), isolated from a smear-ripened cheese.</title>
        <authorList>
            <consortium name="US DOE Joint Genome Institute (JGI-PGF)"/>
            <person name="Walter F."/>
            <person name="Albersmeier A."/>
            <person name="Kalinowski J."/>
            <person name="Ruckert C."/>
        </authorList>
    </citation>
    <scope>NUCLEOTIDE SEQUENCE</scope>
    <source>
        <strain evidence="2">VKM B-2935</strain>
    </source>
</reference>
<keyword evidence="3" id="KW-1185">Reference proteome</keyword>
<dbReference type="AlphaFoldDB" id="A0A9W6NED0"/>
<name>A0A9W6NED0_9PSED</name>
<protein>
    <submittedName>
        <fullName evidence="2">Uncharacterized protein</fullName>
    </submittedName>
</protein>
<dbReference type="Proteomes" id="UP001143328">
    <property type="component" value="Unassembled WGS sequence"/>
</dbReference>
<feature type="transmembrane region" description="Helical" evidence="1">
    <location>
        <begin position="34"/>
        <end position="52"/>
    </location>
</feature>
<evidence type="ECO:0000256" key="1">
    <source>
        <dbReference type="SAM" id="Phobius"/>
    </source>
</evidence>
<sequence length="87" mass="8950">MGDVGQRGVEAVAQGPALAAAGVDVGHGQTPCSFIILAYLRATWLLAGLAGIELGDHQRFTLKWAVAICLCILVAALLMGIFPVFGG</sequence>
<keyword evidence="1" id="KW-0472">Membrane</keyword>
<evidence type="ECO:0000313" key="2">
    <source>
        <dbReference type="EMBL" id="GLK87446.1"/>
    </source>
</evidence>